<protein>
    <submittedName>
        <fullName evidence="1">Uncharacterized protein</fullName>
    </submittedName>
</protein>
<proteinExistence type="predicted"/>
<name>A0A673Y0D2_SALTR</name>
<dbReference type="AlphaFoldDB" id="A0A673Y0D2"/>
<evidence type="ECO:0000313" key="1">
    <source>
        <dbReference type="Ensembl" id="ENSSTUP00000027961.1"/>
    </source>
</evidence>
<reference evidence="1" key="1">
    <citation type="submission" date="2025-08" db="UniProtKB">
        <authorList>
            <consortium name="Ensembl"/>
        </authorList>
    </citation>
    <scope>IDENTIFICATION</scope>
</reference>
<accession>A0A673Y0D2</accession>
<dbReference type="Ensembl" id="ENSSTUT00000029274.1">
    <property type="protein sequence ID" value="ENSSTUP00000027961.1"/>
    <property type="gene ID" value="ENSSTUG00000012137.1"/>
</dbReference>
<dbReference type="InParanoid" id="A0A673Y0D2"/>
<keyword evidence="2" id="KW-1185">Reference proteome</keyword>
<sequence length="72" mass="7989">REREKQQFQTTHTRALQCNVKLKRQLLNGCLSDLIITEGKKPRDPSCAPSVCSNSKDNLSACSLCSVVNLVN</sequence>
<reference evidence="1" key="2">
    <citation type="submission" date="2025-09" db="UniProtKB">
        <authorList>
            <consortium name="Ensembl"/>
        </authorList>
    </citation>
    <scope>IDENTIFICATION</scope>
</reference>
<dbReference type="Proteomes" id="UP000472277">
    <property type="component" value="Chromosome 4"/>
</dbReference>
<organism evidence="1 2">
    <name type="scientific">Salmo trutta</name>
    <name type="common">Brown trout</name>
    <dbReference type="NCBI Taxonomy" id="8032"/>
    <lineage>
        <taxon>Eukaryota</taxon>
        <taxon>Metazoa</taxon>
        <taxon>Chordata</taxon>
        <taxon>Craniata</taxon>
        <taxon>Vertebrata</taxon>
        <taxon>Euteleostomi</taxon>
        <taxon>Actinopterygii</taxon>
        <taxon>Neopterygii</taxon>
        <taxon>Teleostei</taxon>
        <taxon>Protacanthopterygii</taxon>
        <taxon>Salmoniformes</taxon>
        <taxon>Salmonidae</taxon>
        <taxon>Salmoninae</taxon>
        <taxon>Salmo</taxon>
    </lineage>
</organism>
<evidence type="ECO:0000313" key="2">
    <source>
        <dbReference type="Proteomes" id="UP000472277"/>
    </source>
</evidence>